<gene>
    <name evidence="1" type="ORF">METZ01_LOCUS138212</name>
</gene>
<dbReference type="EMBL" id="UINC01020294">
    <property type="protein sequence ID" value="SVA85358.1"/>
    <property type="molecule type" value="Genomic_DNA"/>
</dbReference>
<dbReference type="AlphaFoldDB" id="A0A381Z7Y2"/>
<organism evidence="1">
    <name type="scientific">marine metagenome</name>
    <dbReference type="NCBI Taxonomy" id="408172"/>
    <lineage>
        <taxon>unclassified sequences</taxon>
        <taxon>metagenomes</taxon>
        <taxon>ecological metagenomes</taxon>
    </lineage>
</organism>
<sequence length="64" mass="7722">MEHVDAEWFEAADEKAQAETVADYIRLMGLTRDWSCYWKLDRQRKFNPWRLIGEPDYIASDFVH</sequence>
<reference evidence="1" key="1">
    <citation type="submission" date="2018-05" db="EMBL/GenBank/DDBJ databases">
        <authorList>
            <person name="Lanie J.A."/>
            <person name="Ng W.-L."/>
            <person name="Kazmierczak K.M."/>
            <person name="Andrzejewski T.M."/>
            <person name="Davidsen T.M."/>
            <person name="Wayne K.J."/>
            <person name="Tettelin H."/>
            <person name="Glass J.I."/>
            <person name="Rusch D."/>
            <person name="Podicherti R."/>
            <person name="Tsui H.-C.T."/>
            <person name="Winkler M.E."/>
        </authorList>
    </citation>
    <scope>NUCLEOTIDE SEQUENCE</scope>
</reference>
<proteinExistence type="predicted"/>
<protein>
    <submittedName>
        <fullName evidence="1">Uncharacterized protein</fullName>
    </submittedName>
</protein>
<accession>A0A381Z7Y2</accession>
<name>A0A381Z7Y2_9ZZZZ</name>
<evidence type="ECO:0000313" key="1">
    <source>
        <dbReference type="EMBL" id="SVA85358.1"/>
    </source>
</evidence>